<accession>A0A9P9BUQ7</accession>
<sequence>MEDWEQCSTASTEVIVNPWLETRTRLSIDAVHREYMERDWRDPRWNVDVMLERSLGLSSGSGAVLREVLLAEHACVAGASFFPASGAKGEEMEILVRRGSLDEETTGECPGARYSRPTREVRADGLPWWRIERAGRGRGSVVYLLEVTSESLTSYQMSRARSTDECVCVYGDGVEFPFPWITAYSRARVERGMLVPLILGDSAACDFFRVQRRKRFAIADDGRLVDTTSVAVAFCTAEKLVEDDLWAWMCSPTLEDGIFLDSRNEGHFVALPVFDSLPSPSECLRSAGVKQESGGSLLAFRTSLRP</sequence>
<dbReference type="GeneID" id="70182516"/>
<dbReference type="RefSeq" id="XP_046017533.1">
    <property type="nucleotide sequence ID" value="XM_046152970.1"/>
</dbReference>
<dbReference type="AlphaFoldDB" id="A0A9P9BUQ7"/>
<keyword evidence="2" id="KW-1185">Reference proteome</keyword>
<name>A0A9P9BUQ7_9PEZI</name>
<gene>
    <name evidence="1" type="ORF">B0I36DRAFT_316174</name>
</gene>
<evidence type="ECO:0000313" key="1">
    <source>
        <dbReference type="EMBL" id="KAH7038412.1"/>
    </source>
</evidence>
<organism evidence="1 2">
    <name type="scientific">Microdochium trichocladiopsis</name>
    <dbReference type="NCBI Taxonomy" id="1682393"/>
    <lineage>
        <taxon>Eukaryota</taxon>
        <taxon>Fungi</taxon>
        <taxon>Dikarya</taxon>
        <taxon>Ascomycota</taxon>
        <taxon>Pezizomycotina</taxon>
        <taxon>Sordariomycetes</taxon>
        <taxon>Xylariomycetidae</taxon>
        <taxon>Xylariales</taxon>
        <taxon>Microdochiaceae</taxon>
        <taxon>Microdochium</taxon>
    </lineage>
</organism>
<reference evidence="1" key="1">
    <citation type="journal article" date="2021" name="Nat. Commun.">
        <title>Genetic determinants of endophytism in the Arabidopsis root mycobiome.</title>
        <authorList>
            <person name="Mesny F."/>
            <person name="Miyauchi S."/>
            <person name="Thiergart T."/>
            <person name="Pickel B."/>
            <person name="Atanasova L."/>
            <person name="Karlsson M."/>
            <person name="Huettel B."/>
            <person name="Barry K.W."/>
            <person name="Haridas S."/>
            <person name="Chen C."/>
            <person name="Bauer D."/>
            <person name="Andreopoulos W."/>
            <person name="Pangilinan J."/>
            <person name="LaButti K."/>
            <person name="Riley R."/>
            <person name="Lipzen A."/>
            <person name="Clum A."/>
            <person name="Drula E."/>
            <person name="Henrissat B."/>
            <person name="Kohler A."/>
            <person name="Grigoriev I.V."/>
            <person name="Martin F.M."/>
            <person name="Hacquard S."/>
        </authorList>
    </citation>
    <scope>NUCLEOTIDE SEQUENCE</scope>
    <source>
        <strain evidence="1">MPI-CAGE-CH-0230</strain>
    </source>
</reference>
<proteinExistence type="predicted"/>
<evidence type="ECO:0000313" key="2">
    <source>
        <dbReference type="Proteomes" id="UP000756346"/>
    </source>
</evidence>
<protein>
    <submittedName>
        <fullName evidence="1">Uncharacterized protein</fullName>
    </submittedName>
</protein>
<comment type="caution">
    <text evidence="1">The sequence shown here is derived from an EMBL/GenBank/DDBJ whole genome shotgun (WGS) entry which is preliminary data.</text>
</comment>
<dbReference type="Proteomes" id="UP000756346">
    <property type="component" value="Unassembled WGS sequence"/>
</dbReference>
<dbReference type="EMBL" id="JAGTJQ010000002">
    <property type="protein sequence ID" value="KAH7038412.1"/>
    <property type="molecule type" value="Genomic_DNA"/>
</dbReference>